<sequence length="54" mass="5910">MITVLRKSTSRPWASVIRPSSRTCSRVLKTSACAFSISSKSTTEYGLRRTASVS</sequence>
<name>A0A1H4X7L5_STRMJ</name>
<evidence type="ECO:0000313" key="1">
    <source>
        <dbReference type="EMBL" id="SED01210.1"/>
    </source>
</evidence>
<accession>A0A1H4X7L5</accession>
<protein>
    <submittedName>
        <fullName evidence="1">Uncharacterized protein</fullName>
    </submittedName>
</protein>
<organism evidence="1 2">
    <name type="scientific">Streptomyces melanosporofaciens</name>
    <dbReference type="NCBI Taxonomy" id="67327"/>
    <lineage>
        <taxon>Bacteria</taxon>
        <taxon>Bacillati</taxon>
        <taxon>Actinomycetota</taxon>
        <taxon>Actinomycetes</taxon>
        <taxon>Kitasatosporales</taxon>
        <taxon>Streptomycetaceae</taxon>
        <taxon>Streptomyces</taxon>
        <taxon>Streptomyces violaceusniger group</taxon>
    </lineage>
</organism>
<gene>
    <name evidence="1" type="ORF">SAMN04490356_6490</name>
</gene>
<dbReference type="AlphaFoldDB" id="A0A1H4X7L5"/>
<keyword evidence="2" id="KW-1185">Reference proteome</keyword>
<evidence type="ECO:0000313" key="2">
    <source>
        <dbReference type="Proteomes" id="UP000198609"/>
    </source>
</evidence>
<proteinExistence type="predicted"/>
<reference evidence="2" key="1">
    <citation type="submission" date="2016-10" db="EMBL/GenBank/DDBJ databases">
        <authorList>
            <person name="Varghese N."/>
            <person name="Submissions S."/>
        </authorList>
    </citation>
    <scope>NUCLEOTIDE SEQUENCE [LARGE SCALE GENOMIC DNA]</scope>
    <source>
        <strain evidence="2">DSM 40318</strain>
    </source>
</reference>
<dbReference type="Proteomes" id="UP000198609">
    <property type="component" value="Unassembled WGS sequence"/>
</dbReference>
<dbReference type="EMBL" id="FNST01000002">
    <property type="protein sequence ID" value="SED01210.1"/>
    <property type="molecule type" value="Genomic_DNA"/>
</dbReference>